<evidence type="ECO:0000256" key="4">
    <source>
        <dbReference type="ARBA" id="ARBA00023163"/>
    </source>
</evidence>
<evidence type="ECO:0000259" key="5">
    <source>
        <dbReference type="Pfam" id="PF04542"/>
    </source>
</evidence>
<dbReference type="InterPro" id="IPR014284">
    <property type="entry name" value="RNA_pol_sigma-70_dom"/>
</dbReference>
<dbReference type="Pfam" id="PF04542">
    <property type="entry name" value="Sigma70_r2"/>
    <property type="match status" value="1"/>
</dbReference>
<evidence type="ECO:0000313" key="8">
    <source>
        <dbReference type="Proteomes" id="UP000020773"/>
    </source>
</evidence>
<dbReference type="EMBL" id="JGDB01000016">
    <property type="protein sequence ID" value="EXY92431.1"/>
    <property type="molecule type" value="Genomic_DNA"/>
</dbReference>
<name>A0A015VAP3_BACFG</name>
<evidence type="ECO:0000256" key="1">
    <source>
        <dbReference type="ARBA" id="ARBA00010641"/>
    </source>
</evidence>
<evidence type="ECO:0000313" key="7">
    <source>
        <dbReference type="EMBL" id="EXY92431.1"/>
    </source>
</evidence>
<keyword evidence="4" id="KW-0804">Transcription</keyword>
<dbReference type="Gene3D" id="1.10.1740.10">
    <property type="match status" value="1"/>
</dbReference>
<comment type="similarity">
    <text evidence="1">Belongs to the sigma-70 factor family. ECF subfamily.</text>
</comment>
<dbReference type="GO" id="GO:0016987">
    <property type="term" value="F:sigma factor activity"/>
    <property type="evidence" value="ECO:0007669"/>
    <property type="project" value="UniProtKB-KW"/>
</dbReference>
<evidence type="ECO:0000256" key="3">
    <source>
        <dbReference type="ARBA" id="ARBA00023082"/>
    </source>
</evidence>
<protein>
    <submittedName>
        <fullName evidence="7">RNA polymerase sigma-70 factor, expansion 1 family protein</fullName>
    </submittedName>
</protein>
<evidence type="ECO:0000259" key="6">
    <source>
        <dbReference type="Pfam" id="PF08281"/>
    </source>
</evidence>
<dbReference type="PANTHER" id="PTHR43133:SF46">
    <property type="entry name" value="RNA POLYMERASE SIGMA-70 FACTOR ECF SUBFAMILY"/>
    <property type="match status" value="1"/>
</dbReference>
<sequence length="253" mass="29921">MFDNEHLTYICGHYKKGASETYDSRQYPRERSKTEILTTINPLLLFFSYLAALLDHTEKYPGTQYTRMDDLNINSFNALYTLYYRKSFLFAKSYVHDEQVAEDIAAEALIKLWEKLKTDIINSPQAMLLTILKNKSLDYLRLEQNKLNAMSELSELYVRELDIRVSSLEACDPSEIFSEEVNQIIQATLRTLPEQTRRVFKMSRFENKMNKEIAENLGITVKGVEYHISRALKEFRISLKDYLPLFYFFFYFH</sequence>
<feature type="domain" description="RNA polymerase sigma factor 70 region 4 type 2" evidence="6">
    <location>
        <begin position="183"/>
        <end position="234"/>
    </location>
</feature>
<keyword evidence="3" id="KW-0731">Sigma factor</keyword>
<dbReference type="InterPro" id="IPR007627">
    <property type="entry name" value="RNA_pol_sigma70_r2"/>
</dbReference>
<dbReference type="NCBIfam" id="TIGR02985">
    <property type="entry name" value="Sig70_bacteroi1"/>
    <property type="match status" value="1"/>
</dbReference>
<dbReference type="NCBIfam" id="TIGR02937">
    <property type="entry name" value="sigma70-ECF"/>
    <property type="match status" value="1"/>
</dbReference>
<reference evidence="7 8" key="1">
    <citation type="submission" date="2014-02" db="EMBL/GenBank/DDBJ databases">
        <authorList>
            <person name="Sears C."/>
            <person name="Carroll K."/>
            <person name="Sack B.R."/>
            <person name="Qadri F."/>
            <person name="Myers L.L."/>
            <person name="Chung G.-T."/>
            <person name="Escheverria P."/>
            <person name="Fraser C.M."/>
            <person name="Sadzewicz L."/>
            <person name="Shefchek K.A."/>
            <person name="Tallon L."/>
            <person name="Das S.P."/>
            <person name="Daugherty S."/>
            <person name="Mongodin E.F."/>
        </authorList>
    </citation>
    <scope>NUCLEOTIDE SEQUENCE [LARGE SCALE GENOMIC DNA]</scope>
    <source>
        <strain evidence="8">3998T(B)3</strain>
    </source>
</reference>
<dbReference type="SUPFAM" id="SSF88659">
    <property type="entry name" value="Sigma3 and sigma4 domains of RNA polymerase sigma factors"/>
    <property type="match status" value="1"/>
</dbReference>
<evidence type="ECO:0000256" key="2">
    <source>
        <dbReference type="ARBA" id="ARBA00023015"/>
    </source>
</evidence>
<gene>
    <name evidence="7" type="ORF">M125_0826</name>
</gene>
<dbReference type="SUPFAM" id="SSF88946">
    <property type="entry name" value="Sigma2 domain of RNA polymerase sigma factors"/>
    <property type="match status" value="1"/>
</dbReference>
<dbReference type="PANTHER" id="PTHR43133">
    <property type="entry name" value="RNA POLYMERASE ECF-TYPE SIGMA FACTO"/>
    <property type="match status" value="1"/>
</dbReference>
<dbReference type="InterPro" id="IPR036388">
    <property type="entry name" value="WH-like_DNA-bd_sf"/>
</dbReference>
<organism evidence="7 8">
    <name type="scientific">Bacteroides fragilis str. 3998T(B)3</name>
    <dbReference type="NCBI Taxonomy" id="1339316"/>
    <lineage>
        <taxon>Bacteria</taxon>
        <taxon>Pseudomonadati</taxon>
        <taxon>Bacteroidota</taxon>
        <taxon>Bacteroidia</taxon>
        <taxon>Bacteroidales</taxon>
        <taxon>Bacteroidaceae</taxon>
        <taxon>Bacteroides</taxon>
    </lineage>
</organism>
<dbReference type="InterPro" id="IPR014327">
    <property type="entry name" value="RNA_pol_sigma70_bacteroid"/>
</dbReference>
<dbReference type="Pfam" id="PF08281">
    <property type="entry name" value="Sigma70_r4_2"/>
    <property type="match status" value="1"/>
</dbReference>
<feature type="domain" description="RNA polymerase sigma-70 region 2" evidence="5">
    <location>
        <begin position="79"/>
        <end position="143"/>
    </location>
</feature>
<proteinExistence type="inferred from homology"/>
<accession>A0A015VAP3</accession>
<comment type="caution">
    <text evidence="7">The sequence shown here is derived from an EMBL/GenBank/DDBJ whole genome shotgun (WGS) entry which is preliminary data.</text>
</comment>
<dbReference type="PATRIC" id="fig|1339316.3.peg.808"/>
<dbReference type="InterPro" id="IPR013325">
    <property type="entry name" value="RNA_pol_sigma_r2"/>
</dbReference>
<dbReference type="GO" id="GO:0006352">
    <property type="term" value="P:DNA-templated transcription initiation"/>
    <property type="evidence" value="ECO:0007669"/>
    <property type="project" value="InterPro"/>
</dbReference>
<dbReference type="InterPro" id="IPR013249">
    <property type="entry name" value="RNA_pol_sigma70_r4_t2"/>
</dbReference>
<dbReference type="InterPro" id="IPR039425">
    <property type="entry name" value="RNA_pol_sigma-70-like"/>
</dbReference>
<keyword evidence="2" id="KW-0805">Transcription regulation</keyword>
<dbReference type="AlphaFoldDB" id="A0A015VAP3"/>
<dbReference type="GO" id="GO:0003677">
    <property type="term" value="F:DNA binding"/>
    <property type="evidence" value="ECO:0007669"/>
    <property type="project" value="InterPro"/>
</dbReference>
<dbReference type="Proteomes" id="UP000020773">
    <property type="component" value="Unassembled WGS sequence"/>
</dbReference>
<dbReference type="Gene3D" id="1.10.10.10">
    <property type="entry name" value="Winged helix-like DNA-binding domain superfamily/Winged helix DNA-binding domain"/>
    <property type="match status" value="1"/>
</dbReference>
<dbReference type="InterPro" id="IPR013324">
    <property type="entry name" value="RNA_pol_sigma_r3/r4-like"/>
</dbReference>